<evidence type="ECO:0000256" key="1">
    <source>
        <dbReference type="SAM" id="Coils"/>
    </source>
</evidence>
<keyword evidence="1" id="KW-0175">Coiled coil</keyword>
<name>A0A165CZ89_EXIGL</name>
<dbReference type="CDD" id="cd21037">
    <property type="entry name" value="MLKL_NTD"/>
    <property type="match status" value="1"/>
</dbReference>
<dbReference type="InterPro" id="IPR036537">
    <property type="entry name" value="Adaptor_Cbl_N_dom_sf"/>
</dbReference>
<dbReference type="Proteomes" id="UP000077266">
    <property type="component" value="Unassembled WGS sequence"/>
</dbReference>
<evidence type="ECO:0000256" key="2">
    <source>
        <dbReference type="SAM" id="MobiDB-lite"/>
    </source>
</evidence>
<protein>
    <submittedName>
        <fullName evidence="3">Uncharacterized protein</fullName>
    </submittedName>
</protein>
<feature type="compositionally biased region" description="Polar residues" evidence="2">
    <location>
        <begin position="401"/>
        <end position="415"/>
    </location>
</feature>
<dbReference type="GO" id="GO:0007166">
    <property type="term" value="P:cell surface receptor signaling pathway"/>
    <property type="evidence" value="ECO:0007669"/>
    <property type="project" value="InterPro"/>
</dbReference>
<reference evidence="3 4" key="1">
    <citation type="journal article" date="2016" name="Mol. Biol. Evol.">
        <title>Comparative Genomics of Early-Diverging Mushroom-Forming Fungi Provides Insights into the Origins of Lignocellulose Decay Capabilities.</title>
        <authorList>
            <person name="Nagy L.G."/>
            <person name="Riley R."/>
            <person name="Tritt A."/>
            <person name="Adam C."/>
            <person name="Daum C."/>
            <person name="Floudas D."/>
            <person name="Sun H."/>
            <person name="Yadav J.S."/>
            <person name="Pangilinan J."/>
            <person name="Larsson K.H."/>
            <person name="Matsuura K."/>
            <person name="Barry K."/>
            <person name="Labutti K."/>
            <person name="Kuo R."/>
            <person name="Ohm R.A."/>
            <person name="Bhattacharya S.S."/>
            <person name="Shirouzu T."/>
            <person name="Yoshinaga Y."/>
            <person name="Martin F.M."/>
            <person name="Grigoriev I.V."/>
            <person name="Hibbett D.S."/>
        </authorList>
    </citation>
    <scope>NUCLEOTIDE SEQUENCE [LARGE SCALE GENOMIC DNA]</scope>
    <source>
        <strain evidence="3 4">HHB12029</strain>
    </source>
</reference>
<proteinExistence type="predicted"/>
<dbReference type="EMBL" id="KV426269">
    <property type="protein sequence ID" value="KZV83485.1"/>
    <property type="molecule type" value="Genomic_DNA"/>
</dbReference>
<dbReference type="AlphaFoldDB" id="A0A165CZ89"/>
<dbReference type="InParanoid" id="A0A165CZ89"/>
<feature type="region of interest" description="Disordered" evidence="2">
    <location>
        <begin position="363"/>
        <end position="415"/>
    </location>
</feature>
<evidence type="ECO:0000313" key="3">
    <source>
        <dbReference type="EMBL" id="KZV83485.1"/>
    </source>
</evidence>
<dbReference type="OrthoDB" id="10674680at2759"/>
<organism evidence="3 4">
    <name type="scientific">Exidia glandulosa HHB12029</name>
    <dbReference type="NCBI Taxonomy" id="1314781"/>
    <lineage>
        <taxon>Eukaryota</taxon>
        <taxon>Fungi</taxon>
        <taxon>Dikarya</taxon>
        <taxon>Basidiomycota</taxon>
        <taxon>Agaricomycotina</taxon>
        <taxon>Agaricomycetes</taxon>
        <taxon>Auriculariales</taxon>
        <taxon>Exidiaceae</taxon>
        <taxon>Exidia</taxon>
    </lineage>
</organism>
<keyword evidence="4" id="KW-1185">Reference proteome</keyword>
<feature type="region of interest" description="Disordered" evidence="2">
    <location>
        <begin position="82"/>
        <end position="112"/>
    </location>
</feature>
<feature type="compositionally biased region" description="Basic and acidic residues" evidence="2">
    <location>
        <begin position="363"/>
        <end position="372"/>
    </location>
</feature>
<dbReference type="Gene3D" id="1.20.930.20">
    <property type="entry name" value="Adaptor protein Cbl, N-terminal domain"/>
    <property type="match status" value="1"/>
</dbReference>
<dbReference type="InterPro" id="IPR059179">
    <property type="entry name" value="MLKL-like_MCAfunc"/>
</dbReference>
<evidence type="ECO:0000313" key="4">
    <source>
        <dbReference type="Proteomes" id="UP000077266"/>
    </source>
</evidence>
<gene>
    <name evidence="3" type="ORF">EXIGLDRAFT_842917</name>
</gene>
<accession>A0A165CZ89</accession>
<sequence length="415" mass="48497">MRLRRFPKAAVWDSIKTILEWTAQSADACPQLKSAVGFALYLIKRCEEVATVRQDFRDFAKLLEDFAKILLHALTEGKYGLRRPGLGHPPQQAVAPQSDSDSDHSAQSAMPAEVQRTLEEIHEILKETRVFFQQHTMKPKKNRFKRFFSKDRDSSRLKDLERRFRESLDKFKLQTQLGDSRKIRQTQRHVRKINNAQKKNTHVLRDLAKRLSRAIEVNVNRHISVQPASRAERLSRAPIEEIRRIWAEEADRRQMDMQIYRQEQQRVMDQITAANRAWEEKRRLEREADKNEMDHVKQELNQLRQWVTATESQEVKDFGAFYKLLEATAMQVASIHNTQAERDTANREMKDLLSNVSKRIEETSDLAQEHRKQNNANDPLRSTGPTARGRESNTVHGPLRRQTQPPISTNRVRSL</sequence>
<feature type="coiled-coil region" evidence="1">
    <location>
        <begin position="261"/>
        <end position="301"/>
    </location>
</feature>